<evidence type="ECO:0000256" key="7">
    <source>
        <dbReference type="SAM" id="MobiDB-lite"/>
    </source>
</evidence>
<evidence type="ECO:0000256" key="1">
    <source>
        <dbReference type="ARBA" id="ARBA00022574"/>
    </source>
</evidence>
<keyword evidence="5" id="KW-0862">Zinc</keyword>
<keyword evidence="3" id="KW-0677">Repeat</keyword>
<feature type="region of interest" description="Disordered" evidence="7">
    <location>
        <begin position="814"/>
        <end position="885"/>
    </location>
</feature>
<keyword evidence="2" id="KW-0479">Metal-binding</keyword>
<dbReference type="PANTHER" id="PTHR46200:SF1">
    <property type="entry name" value="GATOR COMPLEX PROTEIN WDR24"/>
    <property type="match status" value="1"/>
</dbReference>
<feature type="region of interest" description="Disordered" evidence="7">
    <location>
        <begin position="908"/>
        <end position="946"/>
    </location>
</feature>
<name>A0ABR3X109_9PEZI</name>
<dbReference type="PROSITE" id="PS50294">
    <property type="entry name" value="WD_REPEATS_REGION"/>
    <property type="match status" value="1"/>
</dbReference>
<evidence type="ECO:0000256" key="2">
    <source>
        <dbReference type="ARBA" id="ARBA00022723"/>
    </source>
</evidence>
<dbReference type="InterPro" id="IPR001680">
    <property type="entry name" value="WD40_rpt"/>
</dbReference>
<dbReference type="InterPro" id="IPR036322">
    <property type="entry name" value="WD40_repeat_dom_sf"/>
</dbReference>
<dbReference type="SUPFAM" id="SSF50978">
    <property type="entry name" value="WD40 repeat-like"/>
    <property type="match status" value="1"/>
</dbReference>
<feature type="compositionally biased region" description="Basic and acidic residues" evidence="7">
    <location>
        <begin position="847"/>
        <end position="865"/>
    </location>
</feature>
<dbReference type="Proteomes" id="UP001586593">
    <property type="component" value="Unassembled WGS sequence"/>
</dbReference>
<keyword evidence="4" id="KW-0863">Zinc-finger</keyword>
<evidence type="ECO:0000313" key="8">
    <source>
        <dbReference type="EMBL" id="KAL1869465.1"/>
    </source>
</evidence>
<dbReference type="InterPro" id="IPR015943">
    <property type="entry name" value="WD40/YVTN_repeat-like_dom_sf"/>
</dbReference>
<dbReference type="InterPro" id="IPR019775">
    <property type="entry name" value="WD40_repeat_CS"/>
</dbReference>
<dbReference type="PROSITE" id="PS50082">
    <property type="entry name" value="WD_REPEATS_2"/>
    <property type="match status" value="1"/>
</dbReference>
<dbReference type="EMBL" id="JAZHXJ010000193">
    <property type="protein sequence ID" value="KAL1869465.1"/>
    <property type="molecule type" value="Genomic_DNA"/>
</dbReference>
<proteinExistence type="predicted"/>
<keyword evidence="9" id="KW-1185">Reference proteome</keyword>
<feature type="region of interest" description="Disordered" evidence="7">
    <location>
        <begin position="776"/>
        <end position="795"/>
    </location>
</feature>
<gene>
    <name evidence="8" type="ORF">VTK73DRAFT_3080</name>
</gene>
<dbReference type="PANTHER" id="PTHR46200">
    <property type="entry name" value="GATOR COMPLEX PROTEIN WDR24"/>
    <property type="match status" value="1"/>
</dbReference>
<feature type="region of interest" description="Disordered" evidence="7">
    <location>
        <begin position="1269"/>
        <end position="1304"/>
    </location>
</feature>
<feature type="region of interest" description="Disordered" evidence="7">
    <location>
        <begin position="1334"/>
        <end position="1384"/>
    </location>
</feature>
<evidence type="ECO:0000313" key="9">
    <source>
        <dbReference type="Proteomes" id="UP001586593"/>
    </source>
</evidence>
<accession>A0ABR3X109</accession>
<evidence type="ECO:0000256" key="3">
    <source>
        <dbReference type="ARBA" id="ARBA00022737"/>
    </source>
</evidence>
<feature type="compositionally biased region" description="Low complexity" evidence="7">
    <location>
        <begin position="452"/>
        <end position="464"/>
    </location>
</feature>
<sequence length="1384" mass="151718">MYSNNINQARMRKLLGKPVVESYYHDPTSNGVTSFPMPGLSYRPNSPQDAVFAAGVPIRSIDASPDGRSAVLAGSHVLKTVRFDGLTISEGIDLRSLIVGKAASKSATGPSTSDQLAIRDVKWAAPQANRGSSTIFTACANGKIFQYDLLRASAGAIEEEGLDFVLTREDSRQINTLDINPHRGTVLLSGSQDGVARAFDIRAPVHTKAGLSFRCMHLYRCNADSVRHIKWSPKDGFLFACATDQGVVLKWDMRKHAAPLLKIKAHEKVCSSIAWHPDGDHLMSGGMDSKCHVWDVSKNADKKQKPKWTILTPAPPSVVVWRPSQPSGTVQGTTAAQVAVSYDDQKRYNINSVHIWDLTRPTLPYKEIQRFDSSPSALLWHDPDLLWTAGPDGLFNQCDVAFAPNVVDRKPVSTMSFSARGDVLMLLDERPQAPRLKPFFFHQDMRMAASLSSSPTTPVYSTSKSDSEDESTDQYGRRGEFPRRRLSTRSAQVLSTTPPGGSGVEKSTPSLEDAINMVGPFKLHQVMTIGHLPTAVDPEIYEYLSVNYLETLRRELPNVGDKTPMIDRVLAIMERYAAAAEIAGRFRLAQTWRILAYVMRLLLKRRAQYHLELRMRRLSRPREKNDHRVEILRPGFRGHDNALSHAGAAPRKVLSSSSLQKMGHHARSMLSEEMESTSNAPTPLARPVRDHEAGNGNRHSSLYTPGKKLIPILEPDDFSLPPSIQTPSVDGRERLNSVPFSTTSFDSDGTQASQAITEGYDFYDADALSKAVDVPYHRNDRNYPSGDFDVGESELPTTNRSTVFRHDSDDSFSQMFSVSGSSRRSTSFAGTSERSSLNRLGASGGFDHSDSSDSRVGDMPHDSHIRGHLATAPPPPSQSGPLHRTLDRTETDLTGFTDEHYMITQTTTDSFISRQDDDAPGEATAGVSSESNEDPGTRSRLVEEPLPEDVASPYIVETDYLWWPGDPPYPQPVEPSKKFSPNPYPPIDPYTLVARTLSFEARSSALTASAIVLLLKPLMPEDLIDPLQAESILRQQHSRLMKLKVFVEAALLRKLSIKGWPGGVLSNWGEDYPSLYRPAHEAVHTGFFCVSCHKPREIDRATGTVWRCENCSAIMAPCVVCGHRDTTPNVPLPPSEFRENDGSIPSDIGGDLDAETDQPVISTWWMCPGCGHGGHSTCLQDWHSPPSDAVLDLAQARASSYFDGGPGCLLEPADYDDFSGGCCPADGCGHACLAGRERLEIEVARTEALARAVLEASRIDIYKDLEPLEADSTSASPSSAAAGDGDGGWEWREGSSTGEGSLPTAAADPVLVYGDSDDEVVPSRAVDGAREILAPDGEEVAMASSPGHWGERMQRVDRTERTERERRKSVKFVAPEFLPPGDSP</sequence>
<feature type="compositionally biased region" description="Low complexity" evidence="7">
    <location>
        <begin position="1270"/>
        <end position="1283"/>
    </location>
</feature>
<evidence type="ECO:0000256" key="6">
    <source>
        <dbReference type="PROSITE-ProRule" id="PRU00221"/>
    </source>
</evidence>
<reference evidence="8 9" key="1">
    <citation type="journal article" date="2024" name="Commun. Biol.">
        <title>Comparative genomic analysis of thermophilic fungi reveals convergent evolutionary adaptations and gene losses.</title>
        <authorList>
            <person name="Steindorff A.S."/>
            <person name="Aguilar-Pontes M.V."/>
            <person name="Robinson A.J."/>
            <person name="Andreopoulos B."/>
            <person name="LaButti K."/>
            <person name="Kuo A."/>
            <person name="Mondo S."/>
            <person name="Riley R."/>
            <person name="Otillar R."/>
            <person name="Haridas S."/>
            <person name="Lipzen A."/>
            <person name="Grimwood J."/>
            <person name="Schmutz J."/>
            <person name="Clum A."/>
            <person name="Reid I.D."/>
            <person name="Moisan M.C."/>
            <person name="Butler G."/>
            <person name="Nguyen T.T.M."/>
            <person name="Dewar K."/>
            <person name="Conant G."/>
            <person name="Drula E."/>
            <person name="Henrissat B."/>
            <person name="Hansel C."/>
            <person name="Singer S."/>
            <person name="Hutchinson M.I."/>
            <person name="de Vries R.P."/>
            <person name="Natvig D.O."/>
            <person name="Powell A.J."/>
            <person name="Tsang A."/>
            <person name="Grigoriev I.V."/>
        </authorList>
    </citation>
    <scope>NUCLEOTIDE SEQUENCE [LARGE SCALE GENOMIC DNA]</scope>
    <source>
        <strain evidence="8 9">ATCC 24622</strain>
    </source>
</reference>
<dbReference type="SMART" id="SM00320">
    <property type="entry name" value="WD40"/>
    <property type="match status" value="5"/>
</dbReference>
<feature type="region of interest" description="Disordered" evidence="7">
    <location>
        <begin position="641"/>
        <end position="704"/>
    </location>
</feature>
<dbReference type="InterPro" id="IPR037590">
    <property type="entry name" value="WDR24"/>
</dbReference>
<evidence type="ECO:0008006" key="10">
    <source>
        <dbReference type="Google" id="ProtNLM"/>
    </source>
</evidence>
<feature type="repeat" description="WD" evidence="6">
    <location>
        <begin position="263"/>
        <end position="304"/>
    </location>
</feature>
<feature type="compositionally biased region" description="Low complexity" evidence="7">
    <location>
        <begin position="814"/>
        <end position="832"/>
    </location>
</feature>
<organism evidence="8 9">
    <name type="scientific">Phialemonium thermophilum</name>
    <dbReference type="NCBI Taxonomy" id="223376"/>
    <lineage>
        <taxon>Eukaryota</taxon>
        <taxon>Fungi</taxon>
        <taxon>Dikarya</taxon>
        <taxon>Ascomycota</taxon>
        <taxon>Pezizomycotina</taxon>
        <taxon>Sordariomycetes</taxon>
        <taxon>Sordariomycetidae</taxon>
        <taxon>Cephalothecales</taxon>
        <taxon>Cephalothecaceae</taxon>
        <taxon>Phialemonium</taxon>
    </lineage>
</organism>
<dbReference type="Gene3D" id="2.130.10.10">
    <property type="entry name" value="YVTN repeat-like/Quinoprotein amine dehydrogenase"/>
    <property type="match status" value="2"/>
</dbReference>
<dbReference type="Pfam" id="PF00400">
    <property type="entry name" value="WD40"/>
    <property type="match status" value="1"/>
</dbReference>
<comment type="caution">
    <text evidence="8">The sequence shown here is derived from an EMBL/GenBank/DDBJ whole genome shotgun (WGS) entry which is preliminary data.</text>
</comment>
<feature type="compositionally biased region" description="Basic and acidic residues" evidence="7">
    <location>
        <begin position="1349"/>
        <end position="1366"/>
    </location>
</feature>
<feature type="compositionally biased region" description="Polar residues" evidence="7">
    <location>
        <begin position="488"/>
        <end position="509"/>
    </location>
</feature>
<evidence type="ECO:0000256" key="4">
    <source>
        <dbReference type="ARBA" id="ARBA00022771"/>
    </source>
</evidence>
<feature type="region of interest" description="Disordered" evidence="7">
    <location>
        <begin position="452"/>
        <end position="509"/>
    </location>
</feature>
<keyword evidence="1 6" id="KW-0853">WD repeat</keyword>
<dbReference type="PROSITE" id="PS00678">
    <property type="entry name" value="WD_REPEATS_1"/>
    <property type="match status" value="1"/>
</dbReference>
<protein>
    <recommendedName>
        <fullName evidence="10">WD repeat protein</fullName>
    </recommendedName>
</protein>
<evidence type="ECO:0000256" key="5">
    <source>
        <dbReference type="ARBA" id="ARBA00022833"/>
    </source>
</evidence>